<dbReference type="InterPro" id="IPR027417">
    <property type="entry name" value="P-loop_NTPase"/>
</dbReference>
<sequence length="408" mass="44656">MDPENSNKFEENISKSLVEHGPAVKAVTKIMALGIDQGASDILIEPGPEGIRVRYRIDGILYERLSLPVSFQEGIISRVKVMSGLDIAEHRLPQEGRFRMRFQGRDIDFRVSAVPTTLGEKIVLRILDKIKVILDINKLGFDERTLGLFKRNLTKPFGMILVCGPTGSGKTTTLYSALNFINSIETNIVTVEDPIEYELSGINQVAVQDSIGLTFAAALRSILRQDPDIVLVGEIRDSETADIAVKAALTGHLILTTLHTTSAPSAMVRLADMGVEPFLISSSCLLISSQVLLRTVCTDCRQPYPLSQKILDELKAENPSLNFDRASCLYKPKGCPKCNNTGYKGRAALSETMEVTPGIKELIVNGAPEAEIRRFAQKEGMVLLRENAAALALKGLTTMEEVVRVTSG</sequence>
<gene>
    <name evidence="5" type="ORF">COV72_03160</name>
</gene>
<protein>
    <submittedName>
        <fullName evidence="5">Type II secretion system protein GspE</fullName>
    </submittedName>
</protein>
<dbReference type="AlphaFoldDB" id="A0A2H0LYF1"/>
<dbReference type="SMART" id="SM00382">
    <property type="entry name" value="AAA"/>
    <property type="match status" value="1"/>
</dbReference>
<comment type="caution">
    <text evidence="5">The sequence shown here is derived from an EMBL/GenBank/DDBJ whole genome shotgun (WGS) entry which is preliminary data.</text>
</comment>
<organism evidence="5 6">
    <name type="scientific">Candidatus Ghiorseimicrobium undicola</name>
    <dbReference type="NCBI Taxonomy" id="1974746"/>
    <lineage>
        <taxon>Bacteria</taxon>
        <taxon>Pseudomonadati</taxon>
        <taxon>Candidatus Omnitrophota</taxon>
        <taxon>Candidatus Ghiorseimicrobium</taxon>
    </lineage>
</organism>
<accession>A0A2H0LYF1</accession>
<feature type="domain" description="Bacterial type II secretion system protein E" evidence="4">
    <location>
        <begin position="223"/>
        <end position="237"/>
    </location>
</feature>
<evidence type="ECO:0000256" key="2">
    <source>
        <dbReference type="ARBA" id="ARBA00022741"/>
    </source>
</evidence>
<name>A0A2H0LYF1_9BACT</name>
<keyword evidence="2" id="KW-0547">Nucleotide-binding</keyword>
<dbReference type="InterPro" id="IPR003593">
    <property type="entry name" value="AAA+_ATPase"/>
</dbReference>
<dbReference type="CDD" id="cd01129">
    <property type="entry name" value="PulE-GspE-like"/>
    <property type="match status" value="1"/>
</dbReference>
<dbReference type="EMBL" id="PCWA01000042">
    <property type="protein sequence ID" value="PIQ89418.1"/>
    <property type="molecule type" value="Genomic_DNA"/>
</dbReference>
<evidence type="ECO:0000259" key="4">
    <source>
        <dbReference type="PROSITE" id="PS00662"/>
    </source>
</evidence>
<keyword evidence="3" id="KW-0067">ATP-binding</keyword>
<evidence type="ECO:0000313" key="5">
    <source>
        <dbReference type="EMBL" id="PIQ89418.1"/>
    </source>
</evidence>
<dbReference type="Gene3D" id="3.40.50.300">
    <property type="entry name" value="P-loop containing nucleotide triphosphate hydrolases"/>
    <property type="match status" value="1"/>
</dbReference>
<dbReference type="Gene3D" id="3.30.450.90">
    <property type="match status" value="1"/>
</dbReference>
<evidence type="ECO:0000256" key="3">
    <source>
        <dbReference type="ARBA" id="ARBA00022840"/>
    </source>
</evidence>
<dbReference type="PANTHER" id="PTHR30258">
    <property type="entry name" value="TYPE II SECRETION SYSTEM PROTEIN GSPE-RELATED"/>
    <property type="match status" value="1"/>
</dbReference>
<dbReference type="PANTHER" id="PTHR30258:SF1">
    <property type="entry name" value="PROTEIN TRANSPORT PROTEIN HOFB HOMOLOG"/>
    <property type="match status" value="1"/>
</dbReference>
<dbReference type="FunFam" id="3.40.50.300:FF:000398">
    <property type="entry name" value="Type IV pilus assembly ATPase PilB"/>
    <property type="match status" value="1"/>
</dbReference>
<comment type="similarity">
    <text evidence="1">Belongs to the GSP E family.</text>
</comment>
<dbReference type="GO" id="GO:0005886">
    <property type="term" value="C:plasma membrane"/>
    <property type="evidence" value="ECO:0007669"/>
    <property type="project" value="TreeGrafter"/>
</dbReference>
<dbReference type="SUPFAM" id="SSF52540">
    <property type="entry name" value="P-loop containing nucleoside triphosphate hydrolases"/>
    <property type="match status" value="1"/>
</dbReference>
<dbReference type="InterPro" id="IPR001482">
    <property type="entry name" value="T2SS/T4SS_dom"/>
</dbReference>
<proteinExistence type="inferred from homology"/>
<dbReference type="PROSITE" id="PS00662">
    <property type="entry name" value="T2SP_E"/>
    <property type="match status" value="1"/>
</dbReference>
<evidence type="ECO:0000256" key="1">
    <source>
        <dbReference type="ARBA" id="ARBA00006611"/>
    </source>
</evidence>
<reference evidence="5 6" key="1">
    <citation type="submission" date="2017-09" db="EMBL/GenBank/DDBJ databases">
        <title>Depth-based differentiation of microbial function through sediment-hosted aquifers and enrichment of novel symbionts in the deep terrestrial subsurface.</title>
        <authorList>
            <person name="Probst A.J."/>
            <person name="Ladd B."/>
            <person name="Jarett J.K."/>
            <person name="Geller-Mcgrath D.E."/>
            <person name="Sieber C.M."/>
            <person name="Emerson J.B."/>
            <person name="Anantharaman K."/>
            <person name="Thomas B.C."/>
            <person name="Malmstrom R."/>
            <person name="Stieglmeier M."/>
            <person name="Klingl A."/>
            <person name="Woyke T."/>
            <person name="Ryan C.M."/>
            <person name="Banfield J.F."/>
        </authorList>
    </citation>
    <scope>NUCLEOTIDE SEQUENCE [LARGE SCALE GENOMIC DNA]</scope>
    <source>
        <strain evidence="5">CG11_big_fil_rev_8_21_14_0_20_42_13</strain>
    </source>
</reference>
<dbReference type="Pfam" id="PF00437">
    <property type="entry name" value="T2SSE"/>
    <property type="match status" value="1"/>
</dbReference>
<dbReference type="GO" id="GO:0016887">
    <property type="term" value="F:ATP hydrolysis activity"/>
    <property type="evidence" value="ECO:0007669"/>
    <property type="project" value="TreeGrafter"/>
</dbReference>
<evidence type="ECO:0000313" key="6">
    <source>
        <dbReference type="Proteomes" id="UP000229641"/>
    </source>
</evidence>
<dbReference type="Proteomes" id="UP000229641">
    <property type="component" value="Unassembled WGS sequence"/>
</dbReference>
<dbReference type="GO" id="GO:0005524">
    <property type="term" value="F:ATP binding"/>
    <property type="evidence" value="ECO:0007669"/>
    <property type="project" value="UniProtKB-KW"/>
</dbReference>